<evidence type="ECO:0000313" key="2">
    <source>
        <dbReference type="EMBL" id="QPK24293.1"/>
    </source>
</evidence>
<dbReference type="AlphaFoldDB" id="A0A7T0N1D0"/>
<dbReference type="Proteomes" id="UP000269351">
    <property type="component" value="Chromosome"/>
</dbReference>
<organism evidence="2 3">
    <name type="scientific">Pectobacterium brasiliense</name>
    <dbReference type="NCBI Taxonomy" id="180957"/>
    <lineage>
        <taxon>Bacteria</taxon>
        <taxon>Pseudomonadati</taxon>
        <taxon>Pseudomonadota</taxon>
        <taxon>Gammaproteobacteria</taxon>
        <taxon>Enterobacterales</taxon>
        <taxon>Pectobacteriaceae</taxon>
        <taxon>Pectobacterium</taxon>
    </lineage>
</organism>
<name>A0A7T0N1D0_9GAMM</name>
<dbReference type="Proteomes" id="UP000762586">
    <property type="component" value="Unassembled WGS sequence"/>
</dbReference>
<reference evidence="1 4" key="1">
    <citation type="submission" date="2020-07" db="EMBL/GenBank/DDBJ databases">
        <title>A pangenomic view of the genus Pectobacterium provides insights into genome organization, phylogeny, and virulence.</title>
        <authorList>
            <person name="Jonkheer E."/>
            <person name="Brankovics B."/>
            <person name="Houwers I."/>
            <person name="Van Der Wolf J."/>
            <person name="Bonants P."/>
            <person name="Vreeburg R."/>
            <person name="Bollema R."/>
            <person name="De Haan J."/>
            <person name="Berke L."/>
            <person name="De Ridder D."/>
            <person name="Smit S."/>
            <person name="Van Der Lee T.A.J."/>
        </authorList>
    </citation>
    <scope>NUCLEOTIDE SEQUENCE [LARGE SCALE GENOMIC DNA]</scope>
    <source>
        <strain evidence="1 4">NAK:384</strain>
    </source>
</reference>
<dbReference type="EMBL" id="JACGET010000017">
    <property type="protein sequence ID" value="MBN3107338.1"/>
    <property type="molecule type" value="Genomic_DNA"/>
</dbReference>
<reference evidence="2 3" key="2">
    <citation type="submission" date="2020-11" db="EMBL/GenBank/DDBJ databases">
        <title>Complete genome sequence of Pectobacterium brasiliense strain F126.</title>
        <authorList>
            <person name="Miroshnikov K."/>
            <person name="Vo T.N.H."/>
            <person name="Khodykina M.V."/>
            <person name="Kabanova A.P."/>
            <person name="Shneider M."/>
            <person name="Korzhenkov A."/>
            <person name="Toschakov S.V."/>
            <person name="Miroshnikov K.A."/>
            <person name="Ignatov A.N."/>
            <person name="Mikhailova Y.V."/>
            <person name="Shelenkov A."/>
            <person name="Yanushevich Y.G."/>
            <person name="Evseev P.V."/>
        </authorList>
    </citation>
    <scope>NUCLEOTIDE SEQUENCE [LARGE SCALE GENOMIC DNA]</scope>
    <source>
        <strain evidence="2 3">F126</strain>
    </source>
</reference>
<evidence type="ECO:0000313" key="3">
    <source>
        <dbReference type="Proteomes" id="UP000269351"/>
    </source>
</evidence>
<sequence>MEVYRLAWEIVTRALFDTWFDEQTETVQEEVLAHLAILEEDGPQLGRPQVDQIKGSKYKNMKELRVQVGGHPFRTFFAFDRTRKAIVLCAGDKKGENAKLFYERMIKIADAEFASHLISPEVKEDGDA</sequence>
<keyword evidence="4" id="KW-1185">Reference proteome</keyword>
<evidence type="ECO:0000313" key="1">
    <source>
        <dbReference type="EMBL" id="MBN3107338.1"/>
    </source>
</evidence>
<gene>
    <name evidence="2" type="ORF">F126LOC_000115</name>
    <name evidence="1" type="ORF">H4F48_14825</name>
</gene>
<accession>A0A7T0N1D0</accession>
<dbReference type="Pfam" id="PF05973">
    <property type="entry name" value="Gp49"/>
    <property type="match status" value="1"/>
</dbReference>
<evidence type="ECO:0000313" key="4">
    <source>
        <dbReference type="Proteomes" id="UP000762586"/>
    </source>
</evidence>
<dbReference type="RefSeq" id="WP_119870773.1">
    <property type="nucleotide sequence ID" value="NZ_BSWF01000010.1"/>
</dbReference>
<protein>
    <submittedName>
        <fullName evidence="2">Type II toxin-antitoxin system RelE/ParE family toxin</fullName>
    </submittedName>
</protein>
<proteinExistence type="predicted"/>
<dbReference type="EMBL" id="CP065031">
    <property type="protein sequence ID" value="QPK24293.1"/>
    <property type="molecule type" value="Genomic_DNA"/>
</dbReference>
<dbReference type="InterPro" id="IPR009241">
    <property type="entry name" value="HigB-like"/>
</dbReference>